<proteinExistence type="predicted"/>
<reference evidence="1 2" key="1">
    <citation type="journal article" date="2017" name="Lancet Infect. Dis.">
        <title>Global outbreak of severe Mycobacterium chimaera disease after cardiac surgery: a molecular epidemiological study.</title>
        <authorList>
            <person name="van Ingen J."/>
            <person name="Kohl T."/>
            <person name="Kranzer K."/>
            <person name="Hasse B."/>
            <person name="Keller P."/>
            <person name="Szafranska A."/>
            <person name="Hillemann D."/>
            <person name="Chand M."/>
            <person name="Schreiber P."/>
            <person name="Sommerstein R."/>
            <person name="Berger C."/>
            <person name="Genoni M."/>
            <person name="Ruegg C."/>
            <person name="Troillet N."/>
            <person name="Widmer A.F."/>
            <person name="Becker S.L."/>
            <person name="Herrmann M."/>
            <person name="Eckmanns T."/>
            <person name="Haller S."/>
            <person name="Hoeller C."/>
            <person name="Debast S.B."/>
            <person name="Wolfhagen M.J."/>
            <person name="Hopman J."/>
            <person name="Kluytmans J."/>
            <person name="Langelaar M."/>
            <person name="Notermans D.W."/>
            <person name="ten Oever J."/>
            <person name="van den Barselaar P."/>
            <person name="Vonk A.B.A."/>
            <person name="Vos M.C."/>
            <person name="Ahmed N."/>
            <person name="Brown T."/>
            <person name="Crook D."/>
            <person name="Lamagni T."/>
            <person name="Phin N."/>
            <person name="Smith E.G."/>
            <person name="Zambon M."/>
            <person name="Serr A."/>
            <person name="Goetting T."/>
            <person name="Ebner W."/>
            <person name="Thuermer A."/>
            <person name="Utpatel C."/>
            <person name="Sproer C."/>
            <person name="Bunk B."/>
            <person name="Nubel U."/>
            <person name="Bloemberg G."/>
            <person name="Bottger E."/>
            <person name="Niemann S."/>
            <person name="Wagner D."/>
            <person name="Sax H."/>
        </authorList>
    </citation>
    <scope>NUCLEOTIDE SEQUENCE [LARGE SCALE GENOMIC DNA]</scope>
    <source>
        <strain evidence="1 2">ZUERICH-2</strain>
    </source>
</reference>
<dbReference type="EMBL" id="CP015267">
    <property type="protein sequence ID" value="ASL14977.1"/>
    <property type="molecule type" value="Genomic_DNA"/>
</dbReference>
<organism evidence="1 2">
    <name type="scientific">Mycobacterium intracellulare subsp. chimaera</name>
    <dbReference type="NCBI Taxonomy" id="222805"/>
    <lineage>
        <taxon>Bacteria</taxon>
        <taxon>Bacillati</taxon>
        <taxon>Actinomycetota</taxon>
        <taxon>Actinomycetes</taxon>
        <taxon>Mycobacteriales</taxon>
        <taxon>Mycobacteriaceae</taxon>
        <taxon>Mycobacterium</taxon>
        <taxon>Mycobacterium avium complex (MAC)</taxon>
    </lineage>
</organism>
<evidence type="ECO:0000313" key="1">
    <source>
        <dbReference type="EMBL" id="ASL14977.1"/>
    </source>
</evidence>
<evidence type="ECO:0000313" key="2">
    <source>
        <dbReference type="Proteomes" id="UP000198286"/>
    </source>
</evidence>
<sequence length="69" mass="7779">MFRTVGDQPSLWESILPEEVRRLPDELARVDALLDDPAFFTPFVPFFDLRMVASEIWCKSEGEGSGFGG</sequence>
<gene>
    <name evidence="1" type="ORF">MYCOZU2_02571</name>
</gene>
<dbReference type="AlphaFoldDB" id="A0A7U5MK33"/>
<dbReference type="Proteomes" id="UP000198286">
    <property type="component" value="Chromosome"/>
</dbReference>
<name>A0A7U5MK33_MYCIT</name>
<protein>
    <submittedName>
        <fullName evidence="1">Transposase</fullName>
    </submittedName>
</protein>
<accession>A0A7U5MK33</accession>